<comment type="subcellular location">
    <subcellularLocation>
        <location evidence="1">Cell envelope</location>
    </subcellularLocation>
</comment>
<dbReference type="CDD" id="cd01146">
    <property type="entry name" value="FhuD"/>
    <property type="match status" value="1"/>
</dbReference>
<evidence type="ECO:0000259" key="6">
    <source>
        <dbReference type="PROSITE" id="PS50983"/>
    </source>
</evidence>
<feature type="signal peptide" evidence="5">
    <location>
        <begin position="1"/>
        <end position="19"/>
    </location>
</feature>
<dbReference type="Proteomes" id="UP000503011">
    <property type="component" value="Chromosome"/>
</dbReference>
<dbReference type="Gene3D" id="3.40.50.1980">
    <property type="entry name" value="Nitrogenase molybdenum iron protein domain"/>
    <property type="match status" value="2"/>
</dbReference>
<accession>A0A6F8YFG9</accession>
<reference evidence="7 8" key="2">
    <citation type="submission" date="2020-03" db="EMBL/GenBank/DDBJ databases">
        <authorList>
            <person name="Ichikawa N."/>
            <person name="Kimura A."/>
            <person name="Kitahashi Y."/>
            <person name="Uohara A."/>
        </authorList>
    </citation>
    <scope>NUCLEOTIDE SEQUENCE [LARGE SCALE GENOMIC DNA]</scope>
    <source>
        <strain evidence="7 8">NBRC 105367</strain>
    </source>
</reference>
<dbReference type="PANTHER" id="PTHR30532">
    <property type="entry name" value="IRON III DICITRATE-BINDING PERIPLASMIC PROTEIN"/>
    <property type="match status" value="1"/>
</dbReference>
<dbReference type="GO" id="GO:1901678">
    <property type="term" value="P:iron coordination entity transport"/>
    <property type="evidence" value="ECO:0007669"/>
    <property type="project" value="UniProtKB-ARBA"/>
</dbReference>
<evidence type="ECO:0000313" key="7">
    <source>
        <dbReference type="EMBL" id="BCB84817.1"/>
    </source>
</evidence>
<protein>
    <submittedName>
        <fullName evidence="7">ABC transporter substrate-binding protein</fullName>
    </submittedName>
</protein>
<evidence type="ECO:0000256" key="3">
    <source>
        <dbReference type="ARBA" id="ARBA00022448"/>
    </source>
</evidence>
<dbReference type="Pfam" id="PF01497">
    <property type="entry name" value="Peripla_BP_2"/>
    <property type="match status" value="1"/>
</dbReference>
<organism evidence="7 8">
    <name type="scientific">Phytohabitans suffuscus</name>
    <dbReference type="NCBI Taxonomy" id="624315"/>
    <lineage>
        <taxon>Bacteria</taxon>
        <taxon>Bacillati</taxon>
        <taxon>Actinomycetota</taxon>
        <taxon>Actinomycetes</taxon>
        <taxon>Micromonosporales</taxon>
        <taxon>Micromonosporaceae</taxon>
    </lineage>
</organism>
<evidence type="ECO:0000256" key="4">
    <source>
        <dbReference type="ARBA" id="ARBA00022729"/>
    </source>
</evidence>
<evidence type="ECO:0000313" key="8">
    <source>
        <dbReference type="Proteomes" id="UP000503011"/>
    </source>
</evidence>
<feature type="chain" id="PRO_5038722053" evidence="5">
    <location>
        <begin position="20"/>
        <end position="325"/>
    </location>
</feature>
<sequence>MARVLAVLLAVLAVAACTADPDATSAGGTRFVVDIEGTRVTVPERPERVVTLSEPTLDGALTLGVTPVGTTTGRGQSGVPNYLAGRAGGIPLLGSVAQPNFEAIGKARPDLILVDGTSINNNPPVIALLRKIAPTVYAGYAGGDWRVTFGYVAEALNRAERGREVLSGYDARVSTVHGRLGPRLAETYSVVRWQGSSASLILKELPAGLALTDLGLRRPPGQDRIGRGHSEPVSLENLADIDADWMFFGTLGGSSVGNPDAGGGAGVDAAREALAEARAVPGFTALKAYRGGRIVPVDGSLWTSTGGPLLMNLIVDDVERALTGS</sequence>
<proteinExistence type="inferred from homology"/>
<dbReference type="SUPFAM" id="SSF53807">
    <property type="entry name" value="Helical backbone' metal receptor"/>
    <property type="match status" value="1"/>
</dbReference>
<dbReference type="InterPro" id="IPR051313">
    <property type="entry name" value="Bact_iron-sidero_bind"/>
</dbReference>
<name>A0A6F8YFG9_9ACTN</name>
<keyword evidence="8" id="KW-1185">Reference proteome</keyword>
<keyword evidence="4 5" id="KW-0732">Signal</keyword>
<dbReference type="GO" id="GO:0030288">
    <property type="term" value="C:outer membrane-bounded periplasmic space"/>
    <property type="evidence" value="ECO:0007669"/>
    <property type="project" value="TreeGrafter"/>
</dbReference>
<dbReference type="AlphaFoldDB" id="A0A6F8YFG9"/>
<evidence type="ECO:0000256" key="2">
    <source>
        <dbReference type="ARBA" id="ARBA00008814"/>
    </source>
</evidence>
<evidence type="ECO:0000256" key="1">
    <source>
        <dbReference type="ARBA" id="ARBA00004196"/>
    </source>
</evidence>
<dbReference type="InterPro" id="IPR002491">
    <property type="entry name" value="ABC_transptr_periplasmic_BD"/>
</dbReference>
<dbReference type="RefSeq" id="WP_173156180.1">
    <property type="nucleotide sequence ID" value="NZ_AP022871.1"/>
</dbReference>
<reference evidence="7 8" key="1">
    <citation type="submission" date="2020-03" db="EMBL/GenBank/DDBJ databases">
        <title>Whole genome shotgun sequence of Phytohabitans suffuscus NBRC 105367.</title>
        <authorList>
            <person name="Komaki H."/>
            <person name="Tamura T."/>
        </authorList>
    </citation>
    <scope>NUCLEOTIDE SEQUENCE [LARGE SCALE GENOMIC DNA]</scope>
    <source>
        <strain evidence="7 8">NBRC 105367</strain>
    </source>
</reference>
<dbReference type="PANTHER" id="PTHR30532:SF25">
    <property type="entry name" value="IRON(III) DICITRATE-BINDING PERIPLASMIC PROTEIN"/>
    <property type="match status" value="1"/>
</dbReference>
<comment type="similarity">
    <text evidence="2">Belongs to the bacterial solute-binding protein 8 family.</text>
</comment>
<evidence type="ECO:0000256" key="5">
    <source>
        <dbReference type="SAM" id="SignalP"/>
    </source>
</evidence>
<dbReference type="KEGG" id="psuu:Psuf_021300"/>
<keyword evidence="3" id="KW-0813">Transport</keyword>
<dbReference type="PROSITE" id="PS50983">
    <property type="entry name" value="FE_B12_PBP"/>
    <property type="match status" value="1"/>
</dbReference>
<gene>
    <name evidence="7" type="ORF">Psuf_021300</name>
</gene>
<feature type="domain" description="Fe/B12 periplasmic-binding" evidence="6">
    <location>
        <begin position="48"/>
        <end position="325"/>
    </location>
</feature>
<dbReference type="EMBL" id="AP022871">
    <property type="protein sequence ID" value="BCB84817.1"/>
    <property type="molecule type" value="Genomic_DNA"/>
</dbReference>
<dbReference type="PROSITE" id="PS51257">
    <property type="entry name" value="PROKAR_LIPOPROTEIN"/>
    <property type="match status" value="1"/>
</dbReference>